<evidence type="ECO:0000259" key="1">
    <source>
        <dbReference type="SMART" id="SM00349"/>
    </source>
</evidence>
<reference evidence="2" key="1">
    <citation type="submission" date="2025-08" db="UniProtKB">
        <authorList>
            <consortium name="Ensembl"/>
        </authorList>
    </citation>
    <scope>IDENTIFICATION</scope>
</reference>
<dbReference type="Ensembl" id="ENSPMRT00000036024.1">
    <property type="protein sequence ID" value="ENSPMRP00000033964.1"/>
    <property type="gene ID" value="ENSPMRG00000022031.1"/>
</dbReference>
<dbReference type="AlphaFoldDB" id="A0A670KEC3"/>
<reference evidence="2" key="2">
    <citation type="submission" date="2025-09" db="UniProtKB">
        <authorList>
            <consortium name="Ensembl"/>
        </authorList>
    </citation>
    <scope>IDENTIFICATION</scope>
</reference>
<accession>A0A670KEC3</accession>
<dbReference type="CDD" id="cd07765">
    <property type="entry name" value="KRAB_A-box"/>
    <property type="match status" value="1"/>
</dbReference>
<dbReference type="InterPro" id="IPR001909">
    <property type="entry name" value="KRAB"/>
</dbReference>
<organism evidence="2 3">
    <name type="scientific">Podarcis muralis</name>
    <name type="common">Wall lizard</name>
    <name type="synonym">Lacerta muralis</name>
    <dbReference type="NCBI Taxonomy" id="64176"/>
    <lineage>
        <taxon>Eukaryota</taxon>
        <taxon>Metazoa</taxon>
        <taxon>Chordata</taxon>
        <taxon>Craniata</taxon>
        <taxon>Vertebrata</taxon>
        <taxon>Euteleostomi</taxon>
        <taxon>Lepidosauria</taxon>
        <taxon>Squamata</taxon>
        <taxon>Bifurcata</taxon>
        <taxon>Unidentata</taxon>
        <taxon>Episquamata</taxon>
        <taxon>Laterata</taxon>
        <taxon>Lacertibaenia</taxon>
        <taxon>Lacertidae</taxon>
        <taxon>Podarcis</taxon>
    </lineage>
</organism>
<evidence type="ECO:0000313" key="2">
    <source>
        <dbReference type="Ensembl" id="ENSPMRP00000033964.1"/>
    </source>
</evidence>
<dbReference type="InterPro" id="IPR036051">
    <property type="entry name" value="KRAB_dom_sf"/>
</dbReference>
<dbReference type="GeneTree" id="ENSGT00990000208969"/>
<feature type="domain" description="KRAB" evidence="1">
    <location>
        <begin position="18"/>
        <end position="80"/>
    </location>
</feature>
<dbReference type="GO" id="GO:0006355">
    <property type="term" value="P:regulation of DNA-templated transcription"/>
    <property type="evidence" value="ECO:0007669"/>
    <property type="project" value="InterPro"/>
</dbReference>
<dbReference type="SMART" id="SM00349">
    <property type="entry name" value="KRAB"/>
    <property type="match status" value="1"/>
</dbReference>
<dbReference type="Gene3D" id="6.10.140.140">
    <property type="match status" value="1"/>
</dbReference>
<name>A0A670KEC3_PODMU</name>
<proteinExistence type="predicted"/>
<keyword evidence="3" id="KW-1185">Reference proteome</keyword>
<protein>
    <recommendedName>
        <fullName evidence="1">KRAB domain-containing protein</fullName>
    </recommendedName>
</protein>
<dbReference type="SUPFAM" id="SSF109640">
    <property type="entry name" value="KRAB domain (Kruppel-associated box)"/>
    <property type="match status" value="1"/>
</dbReference>
<sequence>MSLPQISLPKTHSSMGPVCFEDVAVPFTDENLALLDPDQRALQKEVKEDNPGIVASLVRLPISVGETREPVWCSGSEQWIRNLGNRVRVSAPPPPAAAG</sequence>
<dbReference type="Pfam" id="PF01352">
    <property type="entry name" value="KRAB"/>
    <property type="match status" value="1"/>
</dbReference>
<dbReference type="Proteomes" id="UP000472272">
    <property type="component" value="Unplaced"/>
</dbReference>
<evidence type="ECO:0000313" key="3">
    <source>
        <dbReference type="Proteomes" id="UP000472272"/>
    </source>
</evidence>